<name>A0A7Y6NSX3_9BURK</name>
<organism evidence="5 6">
    <name type="scientific">Piscinibacter koreensis</name>
    <dbReference type="NCBI Taxonomy" id="2742824"/>
    <lineage>
        <taxon>Bacteria</taxon>
        <taxon>Pseudomonadati</taxon>
        <taxon>Pseudomonadota</taxon>
        <taxon>Betaproteobacteria</taxon>
        <taxon>Burkholderiales</taxon>
        <taxon>Sphaerotilaceae</taxon>
        <taxon>Piscinibacter</taxon>
    </lineage>
</organism>
<evidence type="ECO:0000256" key="3">
    <source>
        <dbReference type="SAM" id="SignalP"/>
    </source>
</evidence>
<evidence type="ECO:0000259" key="4">
    <source>
        <dbReference type="Pfam" id="PF13458"/>
    </source>
</evidence>
<comment type="caution">
    <text evidence="5">The sequence shown here is derived from an EMBL/GenBank/DDBJ whole genome shotgun (WGS) entry which is preliminary data.</text>
</comment>
<dbReference type="CDD" id="cd06334">
    <property type="entry name" value="PBP1_ABC_ligand_binding-like"/>
    <property type="match status" value="1"/>
</dbReference>
<feature type="chain" id="PRO_5030746392" evidence="3">
    <location>
        <begin position="26"/>
        <end position="416"/>
    </location>
</feature>
<evidence type="ECO:0000313" key="6">
    <source>
        <dbReference type="Proteomes" id="UP000529637"/>
    </source>
</evidence>
<dbReference type="AlphaFoldDB" id="A0A7Y6NSX3"/>
<evidence type="ECO:0000313" key="5">
    <source>
        <dbReference type="EMBL" id="NUZ08714.1"/>
    </source>
</evidence>
<dbReference type="EMBL" id="JABWMJ010000016">
    <property type="protein sequence ID" value="NUZ08714.1"/>
    <property type="molecule type" value="Genomic_DNA"/>
</dbReference>
<dbReference type="Gene3D" id="3.40.50.2300">
    <property type="match status" value="2"/>
</dbReference>
<feature type="signal peptide" evidence="3">
    <location>
        <begin position="1"/>
        <end position="25"/>
    </location>
</feature>
<dbReference type="Proteomes" id="UP000529637">
    <property type="component" value="Unassembled WGS sequence"/>
</dbReference>
<keyword evidence="6" id="KW-1185">Reference proteome</keyword>
<dbReference type="Pfam" id="PF13458">
    <property type="entry name" value="Peripla_BP_6"/>
    <property type="match status" value="1"/>
</dbReference>
<protein>
    <submittedName>
        <fullName evidence="5">ABC transporter substrate-binding protein</fullName>
    </submittedName>
</protein>
<sequence length="416" mass="45945">MRSSLIRAIAAVALVTATATAQAQAADPVRFGLCYDLTKIYVAAVPQVAQAAKDFADLLNLRGGLEGHPIQVTVQDHGNEPQRGIDCYERLKREGVMVFDFFSTPVSRAVLPRIMQDGNILLQPLVGRGDAVDGEVFKNVFVLAPTYWGQAANIVSYFKKQAGGNLNGKKIAFLYLDTPFGREPIPVFEALKRLERFDFQTFPFPVPGNDQSAAFAQIRRYQPDWVVLWSFSPLNPISFREMQRNGIPIERMVTGNWINEVDINNFGAAAAKGLKRSAVVSGGAEHPLVQDILRELYDKGKGNGDRKLVADSYYNTGLAVYSSAFEGVRLAIKTQGWPLTPEKIRQGMYRLKNHDAKGFMAPITVTPQDHGGGGKTRIDMWDGTKWVPQTPWFADYTGLVSTLIKANSADFAKANK</sequence>
<accession>A0A7Y6NSX3</accession>
<proteinExistence type="inferred from homology"/>
<reference evidence="5 6" key="1">
    <citation type="submission" date="2020-06" db="EMBL/GenBank/DDBJ databases">
        <title>Schlegella sp. ID0723 isolated from air conditioner.</title>
        <authorList>
            <person name="Kim D.Y."/>
            <person name="Kim D.-U."/>
        </authorList>
    </citation>
    <scope>NUCLEOTIDE SEQUENCE [LARGE SCALE GENOMIC DNA]</scope>
    <source>
        <strain evidence="5 6">ID0723</strain>
    </source>
</reference>
<dbReference type="PANTHER" id="PTHR47235">
    <property type="entry name" value="BLR6548 PROTEIN"/>
    <property type="match status" value="1"/>
</dbReference>
<dbReference type="RefSeq" id="WP_176071577.1">
    <property type="nucleotide sequence ID" value="NZ_JABWMJ010000016.1"/>
</dbReference>
<gene>
    <name evidence="5" type="ORF">HQN59_23505</name>
</gene>
<feature type="domain" description="Leucine-binding protein" evidence="4">
    <location>
        <begin position="28"/>
        <end position="378"/>
    </location>
</feature>
<dbReference type="SUPFAM" id="SSF53822">
    <property type="entry name" value="Periplasmic binding protein-like I"/>
    <property type="match status" value="1"/>
</dbReference>
<dbReference type="InterPro" id="IPR028081">
    <property type="entry name" value="Leu-bd"/>
</dbReference>
<dbReference type="InterPro" id="IPR028082">
    <property type="entry name" value="Peripla_BP_I"/>
</dbReference>
<keyword evidence="2 3" id="KW-0732">Signal</keyword>
<comment type="similarity">
    <text evidence="1">Belongs to the leucine-binding protein family.</text>
</comment>
<evidence type="ECO:0000256" key="1">
    <source>
        <dbReference type="ARBA" id="ARBA00010062"/>
    </source>
</evidence>
<evidence type="ECO:0000256" key="2">
    <source>
        <dbReference type="ARBA" id="ARBA00022729"/>
    </source>
</evidence>
<dbReference type="PANTHER" id="PTHR47235:SF1">
    <property type="entry name" value="BLR6548 PROTEIN"/>
    <property type="match status" value="1"/>
</dbReference>